<evidence type="ECO:0008006" key="8">
    <source>
        <dbReference type="Google" id="ProtNLM"/>
    </source>
</evidence>
<dbReference type="EMBL" id="PZQS01000001">
    <property type="protein sequence ID" value="PVD38056.1"/>
    <property type="molecule type" value="Genomic_DNA"/>
</dbReference>
<keyword evidence="3 4" id="KW-0408">Iron</keyword>
<dbReference type="PANTHER" id="PTHR28657">
    <property type="entry name" value="INDOLEAMINE 2,3-DIOXYGENASE"/>
    <property type="match status" value="1"/>
</dbReference>
<comment type="caution">
    <text evidence="6">The sequence shown here is derived from an EMBL/GenBank/DDBJ whole genome shotgun (WGS) entry which is preliminary data.</text>
</comment>
<dbReference type="Proteomes" id="UP000245119">
    <property type="component" value="Linkage Group LG1"/>
</dbReference>
<dbReference type="SUPFAM" id="SSF140959">
    <property type="entry name" value="Indolic compounds 2,3-dioxygenase-like"/>
    <property type="match status" value="1"/>
</dbReference>
<protein>
    <recommendedName>
        <fullName evidence="8">Indoleamine 2,3-dioxygenase</fullName>
    </recommendedName>
</protein>
<dbReference type="Gene3D" id="1.20.58.480">
    <property type="match status" value="1"/>
</dbReference>
<dbReference type="STRING" id="400727.A0A2T7PX99"/>
<evidence type="ECO:0000256" key="4">
    <source>
        <dbReference type="PIRSR" id="PIRSR600898-1"/>
    </source>
</evidence>
<dbReference type="InterPro" id="IPR037217">
    <property type="entry name" value="Trp/Indoleamine_2_3_dOase-like"/>
</dbReference>
<evidence type="ECO:0000313" key="7">
    <source>
        <dbReference type="Proteomes" id="UP000245119"/>
    </source>
</evidence>
<evidence type="ECO:0000256" key="3">
    <source>
        <dbReference type="ARBA" id="ARBA00023004"/>
    </source>
</evidence>
<name>A0A2T7PX99_POMCA</name>
<evidence type="ECO:0000313" key="6">
    <source>
        <dbReference type="EMBL" id="PVD38056.1"/>
    </source>
</evidence>
<evidence type="ECO:0000256" key="1">
    <source>
        <dbReference type="ARBA" id="ARBA00007119"/>
    </source>
</evidence>
<evidence type="ECO:0000256" key="5">
    <source>
        <dbReference type="SAM" id="MobiDB-lite"/>
    </source>
</evidence>
<dbReference type="AlphaFoldDB" id="A0A2T7PX99"/>
<accession>A0A2T7PX99</accession>
<comment type="similarity">
    <text evidence="1">Belongs to the indoleamine 2,3-dioxygenase family.</text>
</comment>
<keyword evidence="2 4" id="KW-0479">Metal-binding</keyword>
<dbReference type="PANTHER" id="PTHR28657:SF5">
    <property type="entry name" value="INDOLEAMINE 2,3-DIOXYGENASE"/>
    <property type="match status" value="1"/>
</dbReference>
<dbReference type="GO" id="GO:0046872">
    <property type="term" value="F:metal ion binding"/>
    <property type="evidence" value="ECO:0007669"/>
    <property type="project" value="UniProtKB-KW"/>
</dbReference>
<reference evidence="6 7" key="1">
    <citation type="submission" date="2018-04" db="EMBL/GenBank/DDBJ databases">
        <title>The genome of golden apple snail Pomacea canaliculata provides insight into stress tolerance and invasive adaptation.</title>
        <authorList>
            <person name="Liu C."/>
            <person name="Liu B."/>
            <person name="Ren Y."/>
            <person name="Zhang Y."/>
            <person name="Wang H."/>
            <person name="Li S."/>
            <person name="Jiang F."/>
            <person name="Yin L."/>
            <person name="Zhang G."/>
            <person name="Qian W."/>
            <person name="Fan W."/>
        </authorList>
    </citation>
    <scope>NUCLEOTIDE SEQUENCE [LARGE SCALE GENOMIC DNA]</scope>
    <source>
        <strain evidence="6">SZHN2017</strain>
        <tissue evidence="6">Muscle</tissue>
    </source>
</reference>
<keyword evidence="7" id="KW-1185">Reference proteome</keyword>
<dbReference type="GO" id="GO:0033754">
    <property type="term" value="F:indoleamine 2,3-dioxygenase activity"/>
    <property type="evidence" value="ECO:0007669"/>
    <property type="project" value="TreeGrafter"/>
</dbReference>
<evidence type="ECO:0000256" key="2">
    <source>
        <dbReference type="ARBA" id="ARBA00022723"/>
    </source>
</evidence>
<gene>
    <name evidence="6" type="ORF">C0Q70_00666</name>
</gene>
<feature type="binding site" description="proximal binding residue" evidence="4">
    <location>
        <position position="410"/>
    </location>
    <ligand>
        <name>heme b</name>
        <dbReference type="ChEBI" id="CHEBI:60344"/>
    </ligand>
    <ligandPart>
        <name>Fe</name>
        <dbReference type="ChEBI" id="CHEBI:18248"/>
    </ligandPart>
</feature>
<keyword evidence="4" id="KW-0349">Heme</keyword>
<dbReference type="GO" id="GO:0005737">
    <property type="term" value="C:cytoplasm"/>
    <property type="evidence" value="ECO:0007669"/>
    <property type="project" value="TreeGrafter"/>
</dbReference>
<dbReference type="GO" id="GO:0020037">
    <property type="term" value="F:heme binding"/>
    <property type="evidence" value="ECO:0007669"/>
    <property type="project" value="InterPro"/>
</dbReference>
<proteinExistence type="inferred from homology"/>
<feature type="region of interest" description="Disordered" evidence="5">
    <location>
        <begin position="1"/>
        <end position="21"/>
    </location>
</feature>
<organism evidence="6 7">
    <name type="scientific">Pomacea canaliculata</name>
    <name type="common">Golden apple snail</name>
    <dbReference type="NCBI Taxonomy" id="400727"/>
    <lineage>
        <taxon>Eukaryota</taxon>
        <taxon>Metazoa</taxon>
        <taxon>Spiralia</taxon>
        <taxon>Lophotrochozoa</taxon>
        <taxon>Mollusca</taxon>
        <taxon>Gastropoda</taxon>
        <taxon>Caenogastropoda</taxon>
        <taxon>Architaenioglossa</taxon>
        <taxon>Ampullarioidea</taxon>
        <taxon>Ampullariidae</taxon>
        <taxon>Pomacea</taxon>
    </lineage>
</organism>
<dbReference type="GO" id="GO:0034354">
    <property type="term" value="P:'de novo' NAD+ biosynthetic process from L-tryptophan"/>
    <property type="evidence" value="ECO:0007669"/>
    <property type="project" value="TreeGrafter"/>
</dbReference>
<dbReference type="OrthoDB" id="10262710at2759"/>
<dbReference type="GO" id="GO:0004833">
    <property type="term" value="F:L-tryptophan 2,3-dioxygenase activity"/>
    <property type="evidence" value="ECO:0007669"/>
    <property type="project" value="TreeGrafter"/>
</dbReference>
<dbReference type="GO" id="GO:0019441">
    <property type="term" value="P:L-tryptophan catabolic process to kynurenine"/>
    <property type="evidence" value="ECO:0007669"/>
    <property type="project" value="InterPro"/>
</dbReference>
<dbReference type="InterPro" id="IPR000898">
    <property type="entry name" value="Indolamine_dOase"/>
</dbReference>
<sequence length="473" mass="53044">MPASGYRASDATEPPGAGEKTEKTARLLLLHQHPSPNIQPILFRPFQPSRHGSNMFRHVHKYEKWSQNLSFHTKKKSNSPDKHFSTPECPLRRKEFLPEYFSSWNLLAKNMPSLVQGNRMRHEVDKMPLLDHQHLQGHRQKRLAHLQLTIIASGYVWQHGDKDASKSIPKSIAVPLYYLSEELGLPPIVCHPSLALANWAPLFPDRPLCLENLRCLYTLPGGAEAEWFFLTTVMVELTFGKCIQSILSVVTSTKEENEGQAIQGLSHIADVVKQMEEVLSHMHDKLTSGTFFNVLRPYLGGYGGESSPLPEGVVFEGISDQPIKAFGGSAAQSATLQVLDALLGIQHTDGEKSFLMTMRTYMPPSHRQFVEAIENKSHSVRKFVECSNNSDLHKAYNTCLSAVARFRSYHIQIVTKYIIQARANKTTGKRFESLDNKGTGGTNLMPFLKTLRQDTMAKLVPSDNTQNGKSADN</sequence>
<dbReference type="Pfam" id="PF01231">
    <property type="entry name" value="IDO"/>
    <property type="match status" value="1"/>
</dbReference>